<organism evidence="1 2">
    <name type="scientific">Campylobacter avium LMG 24591</name>
    <dbReference type="NCBI Taxonomy" id="522484"/>
    <lineage>
        <taxon>Bacteria</taxon>
        <taxon>Pseudomonadati</taxon>
        <taxon>Campylobacterota</taxon>
        <taxon>Epsilonproteobacteria</taxon>
        <taxon>Campylobacterales</taxon>
        <taxon>Campylobacteraceae</taxon>
        <taxon>Campylobacter</taxon>
    </lineage>
</organism>
<accession>A0A222MWE3</accession>
<protein>
    <submittedName>
        <fullName evidence="1">Uncharacterized protein</fullName>
    </submittedName>
</protein>
<sequence>MQVNSPDILFNVYEFDEETKLKIRQAYNANADVIFKLNSLCLNAKLGINKPYLLHTNTYLLKQGSLSIVFQKSKSKIKIINFST</sequence>
<dbReference type="Proteomes" id="UP000201169">
    <property type="component" value="Chromosome"/>
</dbReference>
<evidence type="ECO:0000313" key="2">
    <source>
        <dbReference type="Proteomes" id="UP000201169"/>
    </source>
</evidence>
<evidence type="ECO:0000313" key="1">
    <source>
        <dbReference type="EMBL" id="ASQ30229.1"/>
    </source>
</evidence>
<reference evidence="1 2" key="1">
    <citation type="submission" date="2017-07" db="EMBL/GenBank/DDBJ databases">
        <title>Analysis of two Campylobacter avium genomes and identification of a novel hippuricase gene.</title>
        <authorList>
            <person name="Miller W.G."/>
            <person name="Chapman M.H."/>
            <person name="Yee E."/>
            <person name="Revez J."/>
            <person name="Bono J.L."/>
            <person name="Rossi M."/>
        </authorList>
    </citation>
    <scope>NUCLEOTIDE SEQUENCE [LARGE SCALE GENOMIC DNA]</scope>
    <source>
        <strain evidence="1 2">LMG 24591</strain>
    </source>
</reference>
<proteinExistence type="predicted"/>
<name>A0A222MWE3_9BACT</name>
<dbReference type="KEGG" id="cavi:CAV_0562"/>
<dbReference type="RefSeq" id="WP_094324999.1">
    <property type="nucleotide sequence ID" value="NZ_CP022347.1"/>
</dbReference>
<gene>
    <name evidence="1" type="ORF">CAV_0562</name>
</gene>
<dbReference type="EMBL" id="CP022347">
    <property type="protein sequence ID" value="ASQ30229.1"/>
    <property type="molecule type" value="Genomic_DNA"/>
</dbReference>
<dbReference type="AlphaFoldDB" id="A0A222MWE3"/>
<keyword evidence="2" id="KW-1185">Reference proteome</keyword>